<dbReference type="Pfam" id="PF02893">
    <property type="entry name" value="GRAM"/>
    <property type="match status" value="1"/>
</dbReference>
<organism evidence="6 7">
    <name type="scientific">Solanum verrucosum</name>
    <dbReference type="NCBI Taxonomy" id="315347"/>
    <lineage>
        <taxon>Eukaryota</taxon>
        <taxon>Viridiplantae</taxon>
        <taxon>Streptophyta</taxon>
        <taxon>Embryophyta</taxon>
        <taxon>Tracheophyta</taxon>
        <taxon>Spermatophyta</taxon>
        <taxon>Magnoliopsida</taxon>
        <taxon>eudicotyledons</taxon>
        <taxon>Gunneridae</taxon>
        <taxon>Pentapetalae</taxon>
        <taxon>asterids</taxon>
        <taxon>lamiids</taxon>
        <taxon>Solanales</taxon>
        <taxon>Solanaceae</taxon>
        <taxon>Solanoideae</taxon>
        <taxon>Solaneae</taxon>
        <taxon>Solanum</taxon>
    </lineage>
</organism>
<proteinExistence type="predicted"/>
<keyword evidence="4" id="KW-0472">Membrane</keyword>
<evidence type="ECO:0000313" key="6">
    <source>
        <dbReference type="EMBL" id="WMV40738.1"/>
    </source>
</evidence>
<accession>A0AAF0U7N2</accession>
<dbReference type="InterPro" id="IPR044655">
    <property type="entry name" value="BAGP1-like"/>
</dbReference>
<dbReference type="PANTHER" id="PTHR47038">
    <property type="entry name" value="BAG-ASSOCIATED GRAM PROTEIN 1"/>
    <property type="match status" value="1"/>
</dbReference>
<evidence type="ECO:0000256" key="3">
    <source>
        <dbReference type="ARBA" id="ARBA00022989"/>
    </source>
</evidence>
<dbReference type="AlphaFoldDB" id="A0AAF0U7N2"/>
<name>A0AAF0U7N2_SOLVR</name>
<dbReference type="GO" id="GO:0016020">
    <property type="term" value="C:membrane"/>
    <property type="evidence" value="ECO:0007669"/>
    <property type="project" value="UniProtKB-SubCell"/>
</dbReference>
<evidence type="ECO:0000256" key="1">
    <source>
        <dbReference type="ARBA" id="ARBA00004167"/>
    </source>
</evidence>
<comment type="subcellular location">
    <subcellularLocation>
        <location evidence="1">Membrane</location>
        <topology evidence="1">Single-pass membrane protein</topology>
    </subcellularLocation>
</comment>
<gene>
    <name evidence="6" type="ORF">MTR67_034123</name>
</gene>
<feature type="domain" description="VASt" evidence="5">
    <location>
        <begin position="398"/>
        <end position="577"/>
    </location>
</feature>
<evidence type="ECO:0000256" key="2">
    <source>
        <dbReference type="ARBA" id="ARBA00022692"/>
    </source>
</evidence>
<dbReference type="PROSITE" id="PS51778">
    <property type="entry name" value="VAST"/>
    <property type="match status" value="1"/>
</dbReference>
<protein>
    <recommendedName>
        <fullName evidence="5">VASt domain-containing protein</fullName>
    </recommendedName>
</protein>
<dbReference type="InterPro" id="IPR011993">
    <property type="entry name" value="PH-like_dom_sf"/>
</dbReference>
<keyword evidence="7" id="KW-1185">Reference proteome</keyword>
<dbReference type="InterPro" id="IPR004182">
    <property type="entry name" value="GRAM"/>
</dbReference>
<reference evidence="6" key="1">
    <citation type="submission" date="2023-08" db="EMBL/GenBank/DDBJ databases">
        <title>A de novo genome assembly of Solanum verrucosum Schlechtendal, a Mexican diploid species geographically isolated from the other diploid A-genome species in potato relatives.</title>
        <authorList>
            <person name="Hosaka K."/>
        </authorList>
    </citation>
    <scope>NUCLEOTIDE SEQUENCE</scope>
    <source>
        <tissue evidence="6">Young leaves</tissue>
    </source>
</reference>
<dbReference type="SMART" id="SM00568">
    <property type="entry name" value="GRAM"/>
    <property type="match status" value="1"/>
</dbReference>
<evidence type="ECO:0000313" key="7">
    <source>
        <dbReference type="Proteomes" id="UP001234989"/>
    </source>
</evidence>
<dbReference type="Pfam" id="PF16016">
    <property type="entry name" value="VASt"/>
    <property type="match status" value="1"/>
</dbReference>
<evidence type="ECO:0000256" key="4">
    <source>
        <dbReference type="ARBA" id="ARBA00023136"/>
    </source>
</evidence>
<dbReference type="Gene3D" id="2.30.29.30">
    <property type="entry name" value="Pleckstrin-homology domain (PH domain)/Phosphotyrosine-binding domain (PTB)"/>
    <property type="match status" value="1"/>
</dbReference>
<dbReference type="EMBL" id="CP133619">
    <property type="protein sequence ID" value="WMV40738.1"/>
    <property type="molecule type" value="Genomic_DNA"/>
</dbReference>
<keyword evidence="3" id="KW-1133">Transmembrane helix</keyword>
<keyword evidence="2" id="KW-0812">Transmembrane</keyword>
<sequence>MITYRGLNGCANTRRRIALDKEGPTVVHQKPGPLQTIFDLPADEASADLVVEHSYSCALERSFLYHGRMYVSSWHICFHSNVFSKQMKVVIPLGDIDEIRRSQHAFINPAITIILRTGAGGHGVPPLGNPDDLMSVFPLPPKVEERIDALRRNFLWNGEKEYKGFHLVQWKTVNLSKKQGGLGIRNLKKQNKGLMMKWLWRFPKEEQSLWVRVIQAKYEKIDYWKTKEVTSRDGNGAGRMWGGAGLRPMRGGAGLRKWQPQATLSRHLSAESTTTGRCARSLVHLQDWEVDRLAEFYGTLDHFEGLKEGEDTLRWIHHNKGRVRYMFASFWNRNHAIRALQRSSTNYHAMLEAEKKEREQSALRAHSSSVKGSKKMDMSWEENVPMTGKSQPFIKEEVLSGIYNDTFPCTPQQFFDILLSDGSNFTTEYRIARKDSNLNIGPWHSADEYDGQVREITFRTICNSPMCPPDSAMTEYQHAILSPDKKMLVFETVQQAHDVPFGSCFEVHCRWLLEASSDTSCILDIKVGELTSEIRTGAHFKKWCIMQSKIKAGAVDEYKKEVATMTGMARSFVQLGISGSEMLNAASEPSITQ</sequence>
<dbReference type="Proteomes" id="UP001234989">
    <property type="component" value="Chromosome 8"/>
</dbReference>
<evidence type="ECO:0000259" key="5">
    <source>
        <dbReference type="PROSITE" id="PS51778"/>
    </source>
</evidence>
<dbReference type="PANTHER" id="PTHR47038:SF4">
    <property type="entry name" value="BAG-ASSOCIATED GRAM PROTEIN 1-LIKE"/>
    <property type="match status" value="1"/>
</dbReference>
<dbReference type="InterPro" id="IPR031968">
    <property type="entry name" value="VASt"/>
</dbReference>